<dbReference type="InterPro" id="IPR036846">
    <property type="entry name" value="GM2-AP_sf"/>
</dbReference>
<evidence type="ECO:0000256" key="2">
    <source>
        <dbReference type="SAM" id="SignalP"/>
    </source>
</evidence>
<proteinExistence type="predicted"/>
<dbReference type="AlphaFoldDB" id="A0AAE1HBR6"/>
<comment type="caution">
    <text evidence="3">The sequence shown here is derived from an EMBL/GenBank/DDBJ whole genome shotgun (WGS) entry which is preliminary data.</text>
</comment>
<keyword evidence="4" id="KW-1185">Reference proteome</keyword>
<sequence>MCTPAHASRALGALCILSALALELPASQAAMIIPGGIGPFRIDFRSAANCPSAEKCNHPEKMEVTDLKVSKDPNNPYKYTYDMNVNSSVVVDDNYKTDIKVSRWSQSGWTNNVFRMTVPNPCSAFKSRRPDIFKQVSDLYYDGTVTDCPFPPVSAQVRDFTIEAKPPSNLKTLPYGRFRARVKLIDPNQECISCYDIVTDVLPKRRQ</sequence>
<dbReference type="EMBL" id="JAHWGI010000889">
    <property type="protein sequence ID" value="KAK3918204.1"/>
    <property type="molecule type" value="Genomic_DNA"/>
</dbReference>
<feature type="chain" id="PRO_5042140101" evidence="2">
    <location>
        <begin position="30"/>
        <end position="207"/>
    </location>
</feature>
<organism evidence="3 4">
    <name type="scientific">Frankliniella fusca</name>
    <dbReference type="NCBI Taxonomy" id="407009"/>
    <lineage>
        <taxon>Eukaryota</taxon>
        <taxon>Metazoa</taxon>
        <taxon>Ecdysozoa</taxon>
        <taxon>Arthropoda</taxon>
        <taxon>Hexapoda</taxon>
        <taxon>Insecta</taxon>
        <taxon>Pterygota</taxon>
        <taxon>Neoptera</taxon>
        <taxon>Paraneoptera</taxon>
        <taxon>Thysanoptera</taxon>
        <taxon>Terebrantia</taxon>
        <taxon>Thripoidea</taxon>
        <taxon>Thripidae</taxon>
        <taxon>Frankliniella</taxon>
    </lineage>
</organism>
<evidence type="ECO:0000256" key="1">
    <source>
        <dbReference type="ARBA" id="ARBA00022729"/>
    </source>
</evidence>
<accession>A0AAE1HBR6</accession>
<name>A0AAE1HBR6_9NEOP</name>
<keyword evidence="1 2" id="KW-0732">Signal</keyword>
<gene>
    <name evidence="3" type="ORF">KUF71_007626</name>
</gene>
<reference evidence="3" key="1">
    <citation type="submission" date="2021-07" db="EMBL/GenBank/DDBJ databases">
        <authorList>
            <person name="Catto M.A."/>
            <person name="Jacobson A."/>
            <person name="Kennedy G."/>
            <person name="Labadie P."/>
            <person name="Hunt B.G."/>
            <person name="Srinivasan R."/>
        </authorList>
    </citation>
    <scope>NUCLEOTIDE SEQUENCE</scope>
    <source>
        <strain evidence="3">PL_HMW_Pooled</strain>
        <tissue evidence="3">Head</tissue>
    </source>
</reference>
<evidence type="ECO:0000313" key="4">
    <source>
        <dbReference type="Proteomes" id="UP001219518"/>
    </source>
</evidence>
<evidence type="ECO:0000313" key="3">
    <source>
        <dbReference type="EMBL" id="KAK3918204.1"/>
    </source>
</evidence>
<protein>
    <submittedName>
        <fullName evidence="3">Uncharacterized protein</fullName>
    </submittedName>
</protein>
<dbReference type="Proteomes" id="UP001219518">
    <property type="component" value="Unassembled WGS sequence"/>
</dbReference>
<dbReference type="Gene3D" id="2.70.220.10">
    <property type="entry name" value="Ganglioside GM2 activator"/>
    <property type="match status" value="1"/>
</dbReference>
<dbReference type="SUPFAM" id="SSF63707">
    <property type="entry name" value="Ganglioside M2 (gm2) activator"/>
    <property type="match status" value="1"/>
</dbReference>
<reference evidence="3" key="2">
    <citation type="journal article" date="2023" name="BMC Genomics">
        <title>Pest status, molecular evolution, and epigenetic factors derived from the genome assembly of Frankliniella fusca, a thysanopteran phytovirus vector.</title>
        <authorList>
            <person name="Catto M.A."/>
            <person name="Labadie P.E."/>
            <person name="Jacobson A.L."/>
            <person name="Kennedy G.G."/>
            <person name="Srinivasan R."/>
            <person name="Hunt B.G."/>
        </authorList>
    </citation>
    <scope>NUCLEOTIDE SEQUENCE</scope>
    <source>
        <strain evidence="3">PL_HMW_Pooled</strain>
    </source>
</reference>
<feature type="signal peptide" evidence="2">
    <location>
        <begin position="1"/>
        <end position="29"/>
    </location>
</feature>